<dbReference type="Proteomes" id="UP000265520">
    <property type="component" value="Unassembled WGS sequence"/>
</dbReference>
<evidence type="ECO:0000313" key="3">
    <source>
        <dbReference type="Proteomes" id="UP000265520"/>
    </source>
</evidence>
<reference evidence="2 3" key="1">
    <citation type="journal article" date="2018" name="Front. Plant Sci.">
        <title>Red Clover (Trifolium pratense) and Zigzag Clover (T. medium) - A Picture of Genomic Similarities and Differences.</title>
        <authorList>
            <person name="Dluhosova J."/>
            <person name="Istvanek J."/>
            <person name="Nedelnik J."/>
            <person name="Repkova J."/>
        </authorList>
    </citation>
    <scope>NUCLEOTIDE SEQUENCE [LARGE SCALE GENOMIC DNA]</scope>
    <source>
        <strain evidence="3">cv. 10/8</strain>
        <tissue evidence="2">Leaf</tissue>
    </source>
</reference>
<name>A0A392QRX7_9FABA</name>
<feature type="region of interest" description="Disordered" evidence="1">
    <location>
        <begin position="143"/>
        <end position="177"/>
    </location>
</feature>
<sequence>VPLFSSFSLHCSSSKRKKSDDVISLESVSGSKRRRVKNETFVFPKNDDEVIFIEDDDYDEDGSEHCDVDVKKEGKIDESGGSCEIGDKDGKFVDDEKCGWDRENPITMDSEDEQFVGFEADDKRDDVRKEVKVDGSGRSAEFVDKDEVFVDLDDSDETDEDDDSDESEENDTSDEDF</sequence>
<dbReference type="AlphaFoldDB" id="A0A392QRX7"/>
<feature type="non-terminal residue" evidence="2">
    <location>
        <position position="177"/>
    </location>
</feature>
<protein>
    <submittedName>
        <fullName evidence="2">SNF2 family amino-terminal protein</fullName>
    </submittedName>
</protein>
<feature type="region of interest" description="Disordered" evidence="1">
    <location>
        <begin position="102"/>
        <end position="121"/>
    </location>
</feature>
<keyword evidence="3" id="KW-1185">Reference proteome</keyword>
<evidence type="ECO:0000313" key="2">
    <source>
        <dbReference type="EMBL" id="MCI26747.1"/>
    </source>
</evidence>
<evidence type="ECO:0000256" key="1">
    <source>
        <dbReference type="SAM" id="MobiDB-lite"/>
    </source>
</evidence>
<comment type="caution">
    <text evidence="2">The sequence shown here is derived from an EMBL/GenBank/DDBJ whole genome shotgun (WGS) entry which is preliminary data.</text>
</comment>
<accession>A0A392QRX7</accession>
<feature type="compositionally biased region" description="Acidic residues" evidence="1">
    <location>
        <begin position="149"/>
        <end position="177"/>
    </location>
</feature>
<proteinExistence type="predicted"/>
<organism evidence="2 3">
    <name type="scientific">Trifolium medium</name>
    <dbReference type="NCBI Taxonomy" id="97028"/>
    <lineage>
        <taxon>Eukaryota</taxon>
        <taxon>Viridiplantae</taxon>
        <taxon>Streptophyta</taxon>
        <taxon>Embryophyta</taxon>
        <taxon>Tracheophyta</taxon>
        <taxon>Spermatophyta</taxon>
        <taxon>Magnoliopsida</taxon>
        <taxon>eudicotyledons</taxon>
        <taxon>Gunneridae</taxon>
        <taxon>Pentapetalae</taxon>
        <taxon>rosids</taxon>
        <taxon>fabids</taxon>
        <taxon>Fabales</taxon>
        <taxon>Fabaceae</taxon>
        <taxon>Papilionoideae</taxon>
        <taxon>50 kb inversion clade</taxon>
        <taxon>NPAAA clade</taxon>
        <taxon>Hologalegina</taxon>
        <taxon>IRL clade</taxon>
        <taxon>Trifolieae</taxon>
        <taxon>Trifolium</taxon>
    </lineage>
</organism>
<feature type="non-terminal residue" evidence="2">
    <location>
        <position position="1"/>
    </location>
</feature>
<dbReference type="EMBL" id="LXQA010155150">
    <property type="protein sequence ID" value="MCI26747.1"/>
    <property type="molecule type" value="Genomic_DNA"/>
</dbReference>